<dbReference type="GO" id="GO:0008168">
    <property type="term" value="F:methyltransferase activity"/>
    <property type="evidence" value="ECO:0007669"/>
    <property type="project" value="UniProtKB-KW"/>
</dbReference>
<evidence type="ECO:0000259" key="1">
    <source>
        <dbReference type="Pfam" id="PF13649"/>
    </source>
</evidence>
<gene>
    <name evidence="2" type="ORF">Pla111_10350</name>
</gene>
<dbReference type="Gene3D" id="3.40.50.150">
    <property type="entry name" value="Vaccinia Virus protein VP39"/>
    <property type="match status" value="1"/>
</dbReference>
<dbReference type="CDD" id="cd02440">
    <property type="entry name" value="AdoMet_MTases"/>
    <property type="match status" value="1"/>
</dbReference>
<comment type="caution">
    <text evidence="2">The sequence shown here is derived from an EMBL/GenBank/DDBJ whole genome shotgun (WGS) entry which is preliminary data.</text>
</comment>
<keyword evidence="3" id="KW-1185">Reference proteome</keyword>
<accession>A0A5C5WBK8</accession>
<evidence type="ECO:0000313" key="2">
    <source>
        <dbReference type="EMBL" id="TWT47421.1"/>
    </source>
</evidence>
<dbReference type="GO" id="GO:0032259">
    <property type="term" value="P:methylation"/>
    <property type="evidence" value="ECO:0007669"/>
    <property type="project" value="UniProtKB-KW"/>
</dbReference>
<dbReference type="Proteomes" id="UP000318995">
    <property type="component" value="Unassembled WGS sequence"/>
</dbReference>
<keyword evidence="2" id="KW-0489">Methyltransferase</keyword>
<dbReference type="RefSeq" id="WP_146572023.1">
    <property type="nucleotide sequence ID" value="NZ_SJPH01000002.1"/>
</dbReference>
<proteinExistence type="predicted"/>
<reference evidence="2 3" key="1">
    <citation type="submission" date="2019-02" db="EMBL/GenBank/DDBJ databases">
        <title>Deep-cultivation of Planctomycetes and their phenomic and genomic characterization uncovers novel biology.</title>
        <authorList>
            <person name="Wiegand S."/>
            <person name="Jogler M."/>
            <person name="Boedeker C."/>
            <person name="Pinto D."/>
            <person name="Vollmers J."/>
            <person name="Rivas-Marin E."/>
            <person name="Kohn T."/>
            <person name="Peeters S.H."/>
            <person name="Heuer A."/>
            <person name="Rast P."/>
            <person name="Oberbeckmann S."/>
            <person name="Bunk B."/>
            <person name="Jeske O."/>
            <person name="Meyerdierks A."/>
            <person name="Storesund J.E."/>
            <person name="Kallscheuer N."/>
            <person name="Luecker S."/>
            <person name="Lage O.M."/>
            <person name="Pohl T."/>
            <person name="Merkel B.J."/>
            <person name="Hornburger P."/>
            <person name="Mueller R.-W."/>
            <person name="Bruemmer F."/>
            <person name="Labrenz M."/>
            <person name="Spormann A.M."/>
            <person name="Op Den Camp H."/>
            <person name="Overmann J."/>
            <person name="Amann R."/>
            <person name="Jetten M.S.M."/>
            <person name="Mascher T."/>
            <person name="Medema M.H."/>
            <person name="Devos D.P."/>
            <person name="Kaster A.-K."/>
            <person name="Ovreas L."/>
            <person name="Rohde M."/>
            <person name="Galperin M.Y."/>
            <person name="Jogler C."/>
        </authorList>
    </citation>
    <scope>NUCLEOTIDE SEQUENCE [LARGE SCALE GENOMIC DNA]</scope>
    <source>
        <strain evidence="2 3">Pla111</strain>
    </source>
</reference>
<dbReference type="AlphaFoldDB" id="A0A5C5WBK8"/>
<sequence>MALPDWRLPRGVTRGAWDYIQSRPIANRYDTFHAANPLFPFEEAVLREEFGVPRGERPGVIADFGCGSGRALTPLVRAGWQGLAIDLSPAMLDVVRTKASTEGLAIDCVEANLVELGPERVADAAADHGMCLFSTLGMITGRDNRRAALQNMGRVIRPGGKLVLHVHNFWFNLRDPGGPWWALGSYLAGGRGGYETGDRTYSYRGVPNFFLHVYRRHELAADLAAANLRPVRWIPLAAGHRGALRHAWWLPALRTQGWIVVADR</sequence>
<protein>
    <submittedName>
        <fullName evidence="2">Bifunctional 3-demethylubiquinone-9 3-methyltransferase/ 2-octaprenyl-6-hydroxy phenol methylase</fullName>
    </submittedName>
</protein>
<dbReference type="SUPFAM" id="SSF53335">
    <property type="entry name" value="S-adenosyl-L-methionine-dependent methyltransferases"/>
    <property type="match status" value="1"/>
</dbReference>
<dbReference type="OrthoDB" id="9804312at2"/>
<keyword evidence="2" id="KW-0830">Ubiquinone</keyword>
<dbReference type="InterPro" id="IPR029063">
    <property type="entry name" value="SAM-dependent_MTases_sf"/>
</dbReference>
<evidence type="ECO:0000313" key="3">
    <source>
        <dbReference type="Proteomes" id="UP000318995"/>
    </source>
</evidence>
<dbReference type="EMBL" id="SJPH01000002">
    <property type="protein sequence ID" value="TWT47421.1"/>
    <property type="molecule type" value="Genomic_DNA"/>
</dbReference>
<dbReference type="Pfam" id="PF13649">
    <property type="entry name" value="Methyltransf_25"/>
    <property type="match status" value="1"/>
</dbReference>
<organism evidence="2 3">
    <name type="scientific">Botrimarina hoheduenensis</name>
    <dbReference type="NCBI Taxonomy" id="2528000"/>
    <lineage>
        <taxon>Bacteria</taxon>
        <taxon>Pseudomonadati</taxon>
        <taxon>Planctomycetota</taxon>
        <taxon>Planctomycetia</taxon>
        <taxon>Pirellulales</taxon>
        <taxon>Lacipirellulaceae</taxon>
        <taxon>Botrimarina</taxon>
    </lineage>
</organism>
<name>A0A5C5WBK8_9BACT</name>
<keyword evidence="2" id="KW-0808">Transferase</keyword>
<feature type="domain" description="Methyltransferase" evidence="1">
    <location>
        <begin position="61"/>
        <end position="160"/>
    </location>
</feature>
<dbReference type="InterPro" id="IPR041698">
    <property type="entry name" value="Methyltransf_25"/>
</dbReference>